<protein>
    <submittedName>
        <fullName evidence="2">Outer membrane beta-barrel protein</fullName>
    </submittedName>
</protein>
<evidence type="ECO:0000313" key="2">
    <source>
        <dbReference type="EMBL" id="GAA3972801.1"/>
    </source>
</evidence>
<proteinExistence type="predicted"/>
<keyword evidence="3" id="KW-1185">Reference proteome</keyword>
<feature type="chain" id="PRO_5047516139" evidence="1">
    <location>
        <begin position="20"/>
        <end position="245"/>
    </location>
</feature>
<accession>A0ABP7PX33</accession>
<evidence type="ECO:0000256" key="1">
    <source>
        <dbReference type="SAM" id="SignalP"/>
    </source>
</evidence>
<dbReference type="PANTHER" id="PTHR36920">
    <property type="match status" value="1"/>
</dbReference>
<dbReference type="Gene3D" id="2.40.160.20">
    <property type="match status" value="1"/>
</dbReference>
<keyword evidence="1" id="KW-0732">Signal</keyword>
<dbReference type="RefSeq" id="WP_344808348.1">
    <property type="nucleotide sequence ID" value="NZ_BAABBO010000016.1"/>
</dbReference>
<dbReference type="InterPro" id="IPR005618">
    <property type="entry name" value="OMPW"/>
</dbReference>
<evidence type="ECO:0000313" key="3">
    <source>
        <dbReference type="Proteomes" id="UP001501337"/>
    </source>
</evidence>
<reference evidence="3" key="1">
    <citation type="journal article" date="2019" name="Int. J. Syst. Evol. Microbiol.">
        <title>The Global Catalogue of Microorganisms (GCM) 10K type strain sequencing project: providing services to taxonomists for standard genome sequencing and annotation.</title>
        <authorList>
            <consortium name="The Broad Institute Genomics Platform"/>
            <consortium name="The Broad Institute Genome Sequencing Center for Infectious Disease"/>
            <person name="Wu L."/>
            <person name="Ma J."/>
        </authorList>
    </citation>
    <scope>NUCLEOTIDE SEQUENCE [LARGE SCALE GENOMIC DNA]</scope>
    <source>
        <strain evidence="3">JCM 17555</strain>
    </source>
</reference>
<dbReference type="Proteomes" id="UP001501337">
    <property type="component" value="Unassembled WGS sequence"/>
</dbReference>
<comment type="caution">
    <text evidence="2">The sequence shown here is derived from an EMBL/GenBank/DDBJ whole genome shotgun (WGS) entry which is preliminary data.</text>
</comment>
<dbReference type="Pfam" id="PF03922">
    <property type="entry name" value="OmpW"/>
    <property type="match status" value="1"/>
</dbReference>
<dbReference type="EMBL" id="BAABBO010000016">
    <property type="protein sequence ID" value="GAA3972801.1"/>
    <property type="molecule type" value="Genomic_DNA"/>
</dbReference>
<feature type="signal peptide" evidence="1">
    <location>
        <begin position="1"/>
        <end position="19"/>
    </location>
</feature>
<dbReference type="PANTHER" id="PTHR36920:SF1">
    <property type="entry name" value="OUTER MEMBRANE PROTEIN W"/>
    <property type="match status" value="1"/>
</dbReference>
<name>A0ABP7PX33_9GAMM</name>
<sequence>MFRTPLLIASCLAAASASAYDAGDFVIRGGLASVDPAESSSAIAVNRPSAAAGDKTGTEVGVDGDISLGISFTYFIRPQIAIELLGATPFKHSIQGAGILSGLGKLGEVQHLPPTLSVQYYPMPSEAKLQPYVGAGLNYTIFFKEDTTQTLTNSVGALASLPNNPVAGVQATSTDLELEDSIGLAAQAGLDYRLTERIGLNAAVWYVDIDTKADITAETNAGRVRADVDVDIDPWVYMVGVAIKL</sequence>
<dbReference type="SUPFAM" id="SSF56925">
    <property type="entry name" value="OMPA-like"/>
    <property type="match status" value="1"/>
</dbReference>
<organism evidence="2 3">
    <name type="scientific">Allohahella marinimesophila</name>
    <dbReference type="NCBI Taxonomy" id="1054972"/>
    <lineage>
        <taxon>Bacteria</taxon>
        <taxon>Pseudomonadati</taxon>
        <taxon>Pseudomonadota</taxon>
        <taxon>Gammaproteobacteria</taxon>
        <taxon>Oceanospirillales</taxon>
        <taxon>Hahellaceae</taxon>
        <taxon>Allohahella</taxon>
    </lineage>
</organism>
<dbReference type="InterPro" id="IPR011250">
    <property type="entry name" value="OMP/PagP_B-barrel"/>
</dbReference>
<gene>
    <name evidence="2" type="ORF">GCM10022278_32610</name>
</gene>